<keyword evidence="5" id="KW-1185">Reference proteome</keyword>
<gene>
    <name evidence="4" type="ORF">ACFPOF_07630</name>
</gene>
<dbReference type="PROSITE" id="PS50977">
    <property type="entry name" value="HTH_TETR_2"/>
    <property type="match status" value="1"/>
</dbReference>
<proteinExistence type="predicted"/>
<dbReference type="InterPro" id="IPR009057">
    <property type="entry name" value="Homeodomain-like_sf"/>
</dbReference>
<dbReference type="SUPFAM" id="SSF46689">
    <property type="entry name" value="Homeodomain-like"/>
    <property type="match status" value="1"/>
</dbReference>
<evidence type="ECO:0000256" key="1">
    <source>
        <dbReference type="ARBA" id="ARBA00023125"/>
    </source>
</evidence>
<dbReference type="Pfam" id="PF14278">
    <property type="entry name" value="TetR_C_8"/>
    <property type="match status" value="1"/>
</dbReference>
<keyword evidence="1 2" id="KW-0238">DNA-binding</keyword>
<dbReference type="EMBL" id="JBHSMI010000013">
    <property type="protein sequence ID" value="MFC5402607.1"/>
    <property type="molecule type" value="Genomic_DNA"/>
</dbReference>
<dbReference type="InterPro" id="IPR050624">
    <property type="entry name" value="HTH-type_Tx_Regulator"/>
</dbReference>
<name>A0ABW0HU68_9BACL</name>
<protein>
    <submittedName>
        <fullName evidence="4">TetR/AcrR family transcriptional regulator</fullName>
    </submittedName>
</protein>
<evidence type="ECO:0000256" key="2">
    <source>
        <dbReference type="PROSITE-ProRule" id="PRU00335"/>
    </source>
</evidence>
<evidence type="ECO:0000313" key="5">
    <source>
        <dbReference type="Proteomes" id="UP001596113"/>
    </source>
</evidence>
<accession>A0ABW0HU68</accession>
<dbReference type="RefSeq" id="WP_378131206.1">
    <property type="nucleotide sequence ID" value="NZ_JBHSMI010000013.1"/>
</dbReference>
<dbReference type="InterPro" id="IPR001647">
    <property type="entry name" value="HTH_TetR"/>
</dbReference>
<dbReference type="Gene3D" id="1.10.357.10">
    <property type="entry name" value="Tetracycline Repressor, domain 2"/>
    <property type="match status" value="1"/>
</dbReference>
<evidence type="ECO:0000313" key="4">
    <source>
        <dbReference type="EMBL" id="MFC5402607.1"/>
    </source>
</evidence>
<dbReference type="InterPro" id="IPR039532">
    <property type="entry name" value="TetR_C_Firmicutes"/>
</dbReference>
<sequence length="189" mass="21676">MPNGTKKVDPRVKRTKQMFKDALVSLLREGDSSKITVQSVADRAELNRATFYLHYRDLEDLTERMLDDILAELFESMMGQTNATPLPAKLDEPPQQLLSLLEHVYRNAALYNVMLENSVVFRKRMHGVFMNITALGEKRRQEEGRELAVSKEIIASSLLGIVTWWLQEGLPYSPAYLAKQMMLMGKMKK</sequence>
<dbReference type="PANTHER" id="PTHR43479">
    <property type="entry name" value="ACREF/ENVCD OPERON REPRESSOR-RELATED"/>
    <property type="match status" value="1"/>
</dbReference>
<evidence type="ECO:0000259" key="3">
    <source>
        <dbReference type="PROSITE" id="PS50977"/>
    </source>
</evidence>
<reference evidence="5" key="1">
    <citation type="journal article" date="2019" name="Int. J. Syst. Evol. Microbiol.">
        <title>The Global Catalogue of Microorganisms (GCM) 10K type strain sequencing project: providing services to taxonomists for standard genome sequencing and annotation.</title>
        <authorList>
            <consortium name="The Broad Institute Genomics Platform"/>
            <consortium name="The Broad Institute Genome Sequencing Center for Infectious Disease"/>
            <person name="Wu L."/>
            <person name="Ma J."/>
        </authorList>
    </citation>
    <scope>NUCLEOTIDE SEQUENCE [LARGE SCALE GENOMIC DNA]</scope>
    <source>
        <strain evidence="5">CGMCC 1.18575</strain>
    </source>
</reference>
<dbReference type="PANTHER" id="PTHR43479:SF7">
    <property type="entry name" value="TETR-FAMILY TRANSCRIPTIONAL REGULATOR"/>
    <property type="match status" value="1"/>
</dbReference>
<comment type="caution">
    <text evidence="4">The sequence shown here is derived from an EMBL/GenBank/DDBJ whole genome shotgun (WGS) entry which is preliminary data.</text>
</comment>
<feature type="DNA-binding region" description="H-T-H motif" evidence="2">
    <location>
        <begin position="36"/>
        <end position="55"/>
    </location>
</feature>
<feature type="domain" description="HTH tetR-type" evidence="3">
    <location>
        <begin position="13"/>
        <end position="73"/>
    </location>
</feature>
<dbReference type="Proteomes" id="UP001596113">
    <property type="component" value="Unassembled WGS sequence"/>
</dbReference>
<organism evidence="4 5">
    <name type="scientific">Cohnella soli</name>
    <dbReference type="NCBI Taxonomy" id="425005"/>
    <lineage>
        <taxon>Bacteria</taxon>
        <taxon>Bacillati</taxon>
        <taxon>Bacillota</taxon>
        <taxon>Bacilli</taxon>
        <taxon>Bacillales</taxon>
        <taxon>Paenibacillaceae</taxon>
        <taxon>Cohnella</taxon>
    </lineage>
</organism>